<accession>A0A2X4RBD2</accession>
<dbReference type="GO" id="GO:1904680">
    <property type="term" value="F:peptide transmembrane transporter activity"/>
    <property type="evidence" value="ECO:0007669"/>
    <property type="project" value="TreeGrafter"/>
</dbReference>
<evidence type="ECO:0000259" key="2">
    <source>
        <dbReference type="Pfam" id="PF00496"/>
    </source>
</evidence>
<gene>
    <name evidence="3" type="primary">mppA_1</name>
    <name evidence="3" type="ORF">NCTC10288_00723</name>
</gene>
<dbReference type="KEGG" id="cmin:NCTC10288_00723"/>
<dbReference type="Gene3D" id="3.90.76.10">
    <property type="entry name" value="Dipeptide-binding Protein, Domain 1"/>
    <property type="match status" value="1"/>
</dbReference>
<dbReference type="SUPFAM" id="SSF53850">
    <property type="entry name" value="Periplasmic binding protein-like II"/>
    <property type="match status" value="1"/>
</dbReference>
<evidence type="ECO:0000256" key="1">
    <source>
        <dbReference type="SAM" id="SignalP"/>
    </source>
</evidence>
<protein>
    <submittedName>
        <fullName evidence="3">Periplasmic oligopeptide-binding protein</fullName>
    </submittedName>
</protein>
<dbReference type="PANTHER" id="PTHR30290">
    <property type="entry name" value="PERIPLASMIC BINDING COMPONENT OF ABC TRANSPORTER"/>
    <property type="match status" value="1"/>
</dbReference>
<dbReference type="CDD" id="cd00995">
    <property type="entry name" value="PBP2_NikA_DppA_OppA_like"/>
    <property type="match status" value="1"/>
</dbReference>
<organism evidence="3 4">
    <name type="scientific">Corynebacterium minutissimum</name>
    <dbReference type="NCBI Taxonomy" id="38301"/>
    <lineage>
        <taxon>Bacteria</taxon>
        <taxon>Bacillati</taxon>
        <taxon>Actinomycetota</taxon>
        <taxon>Actinomycetes</taxon>
        <taxon>Mycobacteriales</taxon>
        <taxon>Corynebacteriaceae</taxon>
        <taxon>Corynebacterium</taxon>
    </lineage>
</organism>
<dbReference type="STRING" id="38301.NX84_09745"/>
<reference evidence="3 4" key="1">
    <citation type="submission" date="2018-06" db="EMBL/GenBank/DDBJ databases">
        <authorList>
            <consortium name="Pathogen Informatics"/>
            <person name="Doyle S."/>
        </authorList>
    </citation>
    <scope>NUCLEOTIDE SEQUENCE [LARGE SCALE GENOMIC DNA]</scope>
    <source>
        <strain evidence="3 4">NCTC10288</strain>
    </source>
</reference>
<dbReference type="Pfam" id="PF00496">
    <property type="entry name" value="SBP_bac_5"/>
    <property type="match status" value="1"/>
</dbReference>
<dbReference type="InterPro" id="IPR039424">
    <property type="entry name" value="SBP_5"/>
</dbReference>
<dbReference type="OrthoDB" id="9046151at2"/>
<dbReference type="EMBL" id="LS483460">
    <property type="protein sequence ID" value="SQH99261.1"/>
    <property type="molecule type" value="Genomic_DNA"/>
</dbReference>
<dbReference type="PIRSF" id="PIRSF002741">
    <property type="entry name" value="MppA"/>
    <property type="match status" value="1"/>
</dbReference>
<dbReference type="PROSITE" id="PS51257">
    <property type="entry name" value="PROKAR_LIPOPROTEIN"/>
    <property type="match status" value="1"/>
</dbReference>
<dbReference type="Gene3D" id="3.10.105.10">
    <property type="entry name" value="Dipeptide-binding Protein, Domain 3"/>
    <property type="match status" value="1"/>
</dbReference>
<dbReference type="GO" id="GO:0043190">
    <property type="term" value="C:ATP-binding cassette (ABC) transporter complex"/>
    <property type="evidence" value="ECO:0007669"/>
    <property type="project" value="InterPro"/>
</dbReference>
<dbReference type="RefSeq" id="WP_052319739.1">
    <property type="nucleotide sequence ID" value="NZ_CP065689.1"/>
</dbReference>
<keyword evidence="1" id="KW-0732">Signal</keyword>
<dbReference type="GO" id="GO:0042597">
    <property type="term" value="C:periplasmic space"/>
    <property type="evidence" value="ECO:0007669"/>
    <property type="project" value="UniProtKB-ARBA"/>
</dbReference>
<dbReference type="Proteomes" id="UP000249264">
    <property type="component" value="Chromosome 1"/>
</dbReference>
<evidence type="ECO:0000313" key="4">
    <source>
        <dbReference type="Proteomes" id="UP000249264"/>
    </source>
</evidence>
<evidence type="ECO:0000313" key="3">
    <source>
        <dbReference type="EMBL" id="SQH99261.1"/>
    </source>
</evidence>
<dbReference type="GO" id="GO:0015833">
    <property type="term" value="P:peptide transport"/>
    <property type="evidence" value="ECO:0007669"/>
    <property type="project" value="TreeGrafter"/>
</dbReference>
<name>A0A2X4RBD2_9CORY</name>
<feature type="domain" description="Solute-binding protein family 5" evidence="2">
    <location>
        <begin position="82"/>
        <end position="452"/>
    </location>
</feature>
<feature type="chain" id="PRO_5016106084" evidence="1">
    <location>
        <begin position="30"/>
        <end position="534"/>
    </location>
</feature>
<sequence length="534" mass="59170">MRIVRLGRRVIAALTVACAAAAVSTGCTADTAPMDTEGLDLITTDISEPQNSLIPADSNDVCGHTIINLVYSGLMYLDKSGKPHYDMAESVTQVNDTTYNVVIRDDAVFADGSDVDAEDFVDTWNTAVRQSLLSAHHFEPILGFHEGQKNMRGLTVTGEKSFRIELSRPTSGFIERLGYSVFFPMRSEDQDELAERGTDPIGNGPYVLASWEHEKALTVVPNPRYTGPRTPQNEGIKFVVYPSEGQAYKDLVSGDLDVLVHIPAEKLRTFEEELGSQAFSRPVGSMMEITIPANESNFSGEAGRLRRRALSMAIDREKLASELFYDTVIPANGFIAPLHGEMPPAPQDAEVLTHQPDKARELWAKAEKMDPFEGTFSIAYNVDGSHKEWVDAVAQQMEDTLGVPVEGRPIDTFKELRQQVTARHITGAFRTSWQAEYPDESSFLAPLFASYSAANESGFDNREFDRLLEKAGKARTKDEAHKYYAEAQDLLVTAMPAIPLWTSKSLGAYGKDIVPAGYTWKPTPNYYLIHRAER</sequence>
<dbReference type="InterPro" id="IPR000914">
    <property type="entry name" value="SBP_5_dom"/>
</dbReference>
<dbReference type="PANTHER" id="PTHR30290:SF83">
    <property type="entry name" value="ABC TRANSPORTER SUBSTRATE-BINDING PROTEIN"/>
    <property type="match status" value="1"/>
</dbReference>
<dbReference type="GeneID" id="70782647"/>
<dbReference type="AlphaFoldDB" id="A0A2X4RBD2"/>
<dbReference type="Gene3D" id="3.40.190.10">
    <property type="entry name" value="Periplasmic binding protein-like II"/>
    <property type="match status" value="1"/>
</dbReference>
<dbReference type="InterPro" id="IPR030678">
    <property type="entry name" value="Peptide/Ni-bd"/>
</dbReference>
<feature type="signal peptide" evidence="1">
    <location>
        <begin position="1"/>
        <end position="29"/>
    </location>
</feature>
<proteinExistence type="predicted"/>